<evidence type="ECO:0000256" key="1">
    <source>
        <dbReference type="SAM" id="MobiDB-lite"/>
    </source>
</evidence>
<evidence type="ECO:0000313" key="4">
    <source>
        <dbReference type="EMBL" id="KAF6804593.1"/>
    </source>
</evidence>
<feature type="region of interest" description="Disordered" evidence="1">
    <location>
        <begin position="623"/>
        <end position="663"/>
    </location>
</feature>
<accession>A0A8H6J1U2</accession>
<feature type="compositionally biased region" description="Basic residues" evidence="1">
    <location>
        <begin position="518"/>
        <end position="527"/>
    </location>
</feature>
<evidence type="ECO:0000259" key="3">
    <source>
        <dbReference type="Pfam" id="PF26176"/>
    </source>
</evidence>
<feature type="compositionally biased region" description="Acidic residues" evidence="1">
    <location>
        <begin position="198"/>
        <end position="218"/>
    </location>
</feature>
<keyword evidence="5" id="KW-1185">Reference proteome</keyword>
<feature type="region of interest" description="Disordered" evidence="1">
    <location>
        <begin position="287"/>
        <end position="431"/>
    </location>
</feature>
<dbReference type="EMBL" id="WIGM01001125">
    <property type="protein sequence ID" value="KAF6804593.1"/>
    <property type="molecule type" value="Genomic_DNA"/>
</dbReference>
<feature type="compositionally biased region" description="Basic residues" evidence="1">
    <location>
        <begin position="313"/>
        <end position="322"/>
    </location>
</feature>
<organism evidence="4 5">
    <name type="scientific">Colletotrichum musicola</name>
    <dbReference type="NCBI Taxonomy" id="2175873"/>
    <lineage>
        <taxon>Eukaryota</taxon>
        <taxon>Fungi</taxon>
        <taxon>Dikarya</taxon>
        <taxon>Ascomycota</taxon>
        <taxon>Pezizomycotina</taxon>
        <taxon>Sordariomycetes</taxon>
        <taxon>Hypocreomycetidae</taxon>
        <taxon>Glomerellales</taxon>
        <taxon>Glomerellaceae</taxon>
        <taxon>Colletotrichum</taxon>
        <taxon>Colletotrichum orchidearum species complex</taxon>
    </lineage>
</organism>
<feature type="region of interest" description="Disordered" evidence="1">
    <location>
        <begin position="481"/>
        <end position="552"/>
    </location>
</feature>
<keyword evidence="4" id="KW-0396">Initiation factor</keyword>
<feature type="compositionally biased region" description="Basic and acidic residues" evidence="1">
    <location>
        <begin position="172"/>
        <end position="185"/>
    </location>
</feature>
<dbReference type="Pfam" id="PF26176">
    <property type="entry name" value="zf_C2H2_17_2"/>
    <property type="match status" value="1"/>
</dbReference>
<feature type="compositionally biased region" description="Low complexity" evidence="1">
    <location>
        <begin position="219"/>
        <end position="232"/>
    </location>
</feature>
<protein>
    <submittedName>
        <fullName evidence="4">RNA polymerase I specific transcription initiation factor</fullName>
    </submittedName>
</protein>
<feature type="region of interest" description="Disordered" evidence="1">
    <location>
        <begin position="165"/>
        <end position="237"/>
    </location>
</feature>
<evidence type="ECO:0000313" key="5">
    <source>
        <dbReference type="Proteomes" id="UP000639643"/>
    </source>
</evidence>
<evidence type="ECO:0000259" key="2">
    <source>
        <dbReference type="Pfam" id="PF10680"/>
    </source>
</evidence>
<feature type="compositionally biased region" description="Polar residues" evidence="1">
    <location>
        <begin position="490"/>
        <end position="509"/>
    </location>
</feature>
<feature type="region of interest" description="Disordered" evidence="1">
    <location>
        <begin position="129"/>
        <end position="150"/>
    </location>
</feature>
<feature type="compositionally biased region" description="Polar residues" evidence="1">
    <location>
        <begin position="137"/>
        <end position="146"/>
    </location>
</feature>
<feature type="compositionally biased region" description="Basic and acidic residues" evidence="1">
    <location>
        <begin position="398"/>
        <end position="408"/>
    </location>
</feature>
<feature type="compositionally biased region" description="Low complexity" evidence="1">
    <location>
        <begin position="536"/>
        <end position="552"/>
    </location>
</feature>
<feature type="compositionally biased region" description="Basic and acidic residues" evidence="1">
    <location>
        <begin position="416"/>
        <end position="431"/>
    </location>
</feature>
<feature type="domain" description="Rrn9" evidence="2">
    <location>
        <begin position="54"/>
        <end position="123"/>
    </location>
</feature>
<name>A0A8H6J1U2_9PEZI</name>
<proteinExistence type="predicted"/>
<dbReference type="InterPro" id="IPR059095">
    <property type="entry name" value="Znf_C2H2_17_2nd"/>
</dbReference>
<keyword evidence="4" id="KW-0648">Protein biosynthesis</keyword>
<feature type="compositionally biased region" description="Low complexity" evidence="1">
    <location>
        <begin position="287"/>
        <end position="312"/>
    </location>
</feature>
<dbReference type="Pfam" id="PF10680">
    <property type="entry name" value="RRN9"/>
    <property type="match status" value="1"/>
</dbReference>
<feature type="domain" description="C2H2-domain containing protein second zinc finger" evidence="3">
    <location>
        <begin position="558"/>
        <end position="586"/>
    </location>
</feature>
<reference evidence="4" key="1">
    <citation type="journal article" date="2020" name="Phytopathology">
        <title>Genome Sequence Resources of Colletotrichum truncatum, C. plurivorum, C. musicola, and C. sojae: Four Species Pathogenic to Soybean (Glycine max).</title>
        <authorList>
            <person name="Rogerio F."/>
            <person name="Boufleur T.R."/>
            <person name="Ciampi-Guillardi M."/>
            <person name="Sukno S.A."/>
            <person name="Thon M.R."/>
            <person name="Massola Junior N.S."/>
            <person name="Baroncelli R."/>
        </authorList>
    </citation>
    <scope>NUCLEOTIDE SEQUENCE</scope>
    <source>
        <strain evidence="4">LFN0074</strain>
    </source>
</reference>
<feature type="compositionally biased region" description="Low complexity" evidence="1">
    <location>
        <begin position="186"/>
        <end position="195"/>
    </location>
</feature>
<gene>
    <name evidence="4" type="ORF">CMUS01_14812</name>
</gene>
<sequence>MTTANEEDWDLETDEIRSIDSEELYQTRPNRWKGNKTTWLTLTEEERLLWRSSEQIRNRDLSIHLYNTFVLKNRPNRAAAGSQDANPEDQTKTLEEIVDSSDWRPPDLWTAWPMSFTTVPRDDFMKETHDEDDEFTTRSNQPQLPSTVLEEEITANILRQAKERFRRRQRKWQKEAERERTRHETTTAASSAYSSNPSDDEGDASEEQAEGEAEEEPSAVEAAEQTPKTAAAKRAKTYEPVVSANDELSEYLLRPSVRHILSDLDNTLTLLHNSRLAGLSYMTDSSASATDASDASDVSDASDASATTTASRASKRGRRGRPRSTAPRTPPPQQQSTSGRRGRPRKVHLPLPGESQRDMEIRIARQQKKRIPYPSDDENNPKNTADDDGDDVQDADSETGKNNEDGRAKSPRKKRDLAPEDRQKAKIKAREDMLGNWGLRDWSDVIGAAALSGFKPEVVARAAQRCANLFGQSMELTTLVEGPATKGPKPQTTRYAPNNQPHAQPQSSSESEDEKPAPRPRGRRRGSLARDSVPPSDSDAAGGRRARSTSRSSSLGLFFCPVAGCERNAEGFDRRANLQRHVARVHPGQAVDVDEVGSEDEMHGAVHVDGFLRPIRPKKGWRAEDTGVRKRKRHYRGRRLDRDGSVGSNGSEADLEQSVWDST</sequence>
<comment type="caution">
    <text evidence="4">The sequence shown here is derived from an EMBL/GenBank/DDBJ whole genome shotgun (WGS) entry which is preliminary data.</text>
</comment>
<dbReference type="GO" id="GO:0003743">
    <property type="term" value="F:translation initiation factor activity"/>
    <property type="evidence" value="ECO:0007669"/>
    <property type="project" value="UniProtKB-KW"/>
</dbReference>
<dbReference type="OrthoDB" id="5412288at2759"/>
<dbReference type="Proteomes" id="UP000639643">
    <property type="component" value="Unassembled WGS sequence"/>
</dbReference>
<dbReference type="AlphaFoldDB" id="A0A8H6J1U2"/>
<feature type="compositionally biased region" description="Acidic residues" evidence="1">
    <location>
        <begin position="386"/>
        <end position="397"/>
    </location>
</feature>
<dbReference type="InterPro" id="IPR019622">
    <property type="entry name" value="Rrn9_dom"/>
</dbReference>